<evidence type="ECO:0000256" key="1">
    <source>
        <dbReference type="ARBA" id="ARBA00022729"/>
    </source>
</evidence>
<proteinExistence type="predicted"/>
<dbReference type="InterPro" id="IPR029046">
    <property type="entry name" value="LolA/LolB/LppX"/>
</dbReference>
<accession>A0A3M0FYE2</accession>
<dbReference type="CDD" id="cd16325">
    <property type="entry name" value="LolA"/>
    <property type="match status" value="1"/>
</dbReference>
<evidence type="ECO:0000313" key="3">
    <source>
        <dbReference type="Proteomes" id="UP000281985"/>
    </source>
</evidence>
<dbReference type="Gene3D" id="2.50.20.10">
    <property type="entry name" value="Lipoprotein localisation LolA/LolB/LppX"/>
    <property type="match status" value="1"/>
</dbReference>
<name>A0A3M0FYE2_9FLAO</name>
<evidence type="ECO:0000313" key="2">
    <source>
        <dbReference type="EMBL" id="RMB57654.1"/>
    </source>
</evidence>
<dbReference type="AlphaFoldDB" id="A0A3M0FYE2"/>
<dbReference type="OrthoDB" id="1491557at2"/>
<dbReference type="InterPro" id="IPR004564">
    <property type="entry name" value="OM_lipoprot_carrier_LolA-like"/>
</dbReference>
<dbReference type="EMBL" id="REFV01000010">
    <property type="protein sequence ID" value="RMB57654.1"/>
    <property type="molecule type" value="Genomic_DNA"/>
</dbReference>
<reference evidence="2 3" key="1">
    <citation type="submission" date="2018-10" db="EMBL/GenBank/DDBJ databases">
        <title>Dokdonia luteus sp. nov., isolated from sea water.</title>
        <authorList>
            <person name="Zhou L.Y."/>
            <person name="Du Z.J."/>
        </authorList>
    </citation>
    <scope>NUCLEOTIDE SEQUENCE [LARGE SCALE GENOMIC DNA]</scope>
    <source>
        <strain evidence="2 3">SH27</strain>
    </source>
</reference>
<dbReference type="SUPFAM" id="SSF89392">
    <property type="entry name" value="Prokaryotic lipoproteins and lipoprotein localization factors"/>
    <property type="match status" value="1"/>
</dbReference>
<keyword evidence="1" id="KW-0732">Signal</keyword>
<gene>
    <name evidence="2" type="ORF">EAX61_11110</name>
</gene>
<protein>
    <submittedName>
        <fullName evidence="2">Outer membrane lipoprotein carrier protein LolA</fullName>
    </submittedName>
</protein>
<dbReference type="Proteomes" id="UP000281985">
    <property type="component" value="Unassembled WGS sequence"/>
</dbReference>
<keyword evidence="3" id="KW-1185">Reference proteome</keyword>
<organism evidence="2 3">
    <name type="scientific">Dokdonia sinensis</name>
    <dbReference type="NCBI Taxonomy" id="2479847"/>
    <lineage>
        <taxon>Bacteria</taxon>
        <taxon>Pseudomonadati</taxon>
        <taxon>Bacteroidota</taxon>
        <taxon>Flavobacteriia</taxon>
        <taxon>Flavobacteriales</taxon>
        <taxon>Flavobacteriaceae</taxon>
        <taxon>Dokdonia</taxon>
    </lineage>
</organism>
<dbReference type="Pfam" id="PF03548">
    <property type="entry name" value="LolA"/>
    <property type="match status" value="1"/>
</dbReference>
<sequence>MKKKLIFWLAPILFRRVLVPVARKGYHSFVKRTMPVVVLLFMAAFAKAQSAQTLLKEVDAKVKSYENIAIDFKYGLSNDAEGINQETRGNVVLQGDLYKLDLIGTTQLFDGKNVYSISPEDEEVTISPMSDQDPDAITPSKMLSFFNDGYRQEMDISQNVQGRTIQFVKLTPIDSNSEIKSTLLGIDKQTKHIYKLIISQKNGSKITITVNSFKTNQPMAKNMFVFDESKYSNYYINKL</sequence>
<keyword evidence="2" id="KW-0449">Lipoprotein</keyword>
<comment type="caution">
    <text evidence="2">The sequence shown here is derived from an EMBL/GenBank/DDBJ whole genome shotgun (WGS) entry which is preliminary data.</text>
</comment>